<evidence type="ECO:0000256" key="3">
    <source>
        <dbReference type="ARBA" id="ARBA00022692"/>
    </source>
</evidence>
<evidence type="ECO:0000313" key="9">
    <source>
        <dbReference type="EMBL" id="GAA4446861.1"/>
    </source>
</evidence>
<evidence type="ECO:0000256" key="5">
    <source>
        <dbReference type="ARBA" id="ARBA00023136"/>
    </source>
</evidence>
<organism evidence="9 10">
    <name type="scientific">Nibrella saemangeumensis</name>
    <dbReference type="NCBI Taxonomy" id="1084526"/>
    <lineage>
        <taxon>Bacteria</taxon>
        <taxon>Pseudomonadati</taxon>
        <taxon>Bacteroidota</taxon>
        <taxon>Cytophagia</taxon>
        <taxon>Cytophagales</taxon>
        <taxon>Spirosomataceae</taxon>
        <taxon>Nibrella</taxon>
    </lineage>
</organism>
<feature type="transmembrane region" description="Helical" evidence="6">
    <location>
        <begin position="288"/>
        <end position="316"/>
    </location>
</feature>
<keyword evidence="4 6" id="KW-1133">Transmembrane helix</keyword>
<dbReference type="InterPro" id="IPR003838">
    <property type="entry name" value="ABC3_permease_C"/>
</dbReference>
<dbReference type="PANTHER" id="PTHR30572">
    <property type="entry name" value="MEMBRANE COMPONENT OF TRANSPORTER-RELATED"/>
    <property type="match status" value="1"/>
</dbReference>
<dbReference type="Pfam" id="PF02687">
    <property type="entry name" value="FtsX"/>
    <property type="match status" value="2"/>
</dbReference>
<dbReference type="InterPro" id="IPR050250">
    <property type="entry name" value="Macrolide_Exporter_MacB"/>
</dbReference>
<keyword evidence="2" id="KW-1003">Cell membrane</keyword>
<feature type="domain" description="ABC3 transporter permease C-terminal" evidence="7">
    <location>
        <begin position="677"/>
        <end position="791"/>
    </location>
</feature>
<sequence>MLHNYLTIAWRNLWKQRTYTLLNTVGLSVGIAGGLLIFLFLRHHLSTDRHHARFDRIFRIDTDLYLEDGSIEYNPEAPPPMAQVLRTEYPQVEQAAFLMMNRDLTVSVQRPEQPEPLRFREHKGTGLVEPEWFDIMSYTWLQGNPKTALRQPNTVVLTESWAKRYFGDANPMGQVVTLNNKVNATVTGILADPPSTTDTDLDLFISLATMNKLFPDFKLTDWQFLNSSQRLYFTLKDPSTAASLQQALPALSKKHYGEMASIFRFHIQPMREFHFDVQRGGAAIRQSLLWALGVVGLLLVGAACINFVNLATVQVLRRSKEVGVRKTLGSSRIQLILQFLLETALISVTATTLALLLVAILLPLFNDWVQLSLVLRLDGLLVAFITILLLGVILLAGGYPAAVLSGFSPWAALRGKLVATSGHGFTVRRVLVVVQFAVCQVLILGSFIVANQMRYMQQADLGFRKDNVVVVPLPQNTKLAQDAFKEKLTQYSDIQAVSLHHRPPASDQLFGGSFKFDGKADWEPYPIRERLADADYLPTYDMTLLAGRNIMPSDTIREYLINENLLHKLGFQNPQQVLGKRLQHYLSPVPLPIVGVVKDFHQKSLREEIGPCIIASRADWYERAGIRISGQNPAQTLQRIRQTWQQLYPNEVFEYQFLDEQVAKFYETENLVNRLVNVFTGIAILICCLGLYGLISQVVVQRTKEIGIRKVLGASVPGLVSLLSRDFLKLVLIAILIATPIAWYAMDQWLDDFAYKIAISWWSFVVTGLLLTGIALLTISYESIKAASANPVTSLRSE</sequence>
<evidence type="ECO:0000313" key="10">
    <source>
        <dbReference type="Proteomes" id="UP001501175"/>
    </source>
</evidence>
<dbReference type="Pfam" id="PF12704">
    <property type="entry name" value="MacB_PCD"/>
    <property type="match status" value="1"/>
</dbReference>
<evidence type="ECO:0000256" key="6">
    <source>
        <dbReference type="SAM" id="Phobius"/>
    </source>
</evidence>
<feature type="domain" description="MacB-like periplasmic core" evidence="8">
    <location>
        <begin position="20"/>
        <end position="250"/>
    </location>
</feature>
<evidence type="ECO:0000259" key="7">
    <source>
        <dbReference type="Pfam" id="PF02687"/>
    </source>
</evidence>
<feature type="transmembrane region" description="Helical" evidence="6">
    <location>
        <begin position="377"/>
        <end position="399"/>
    </location>
</feature>
<reference evidence="10" key="1">
    <citation type="journal article" date="2019" name="Int. J. Syst. Evol. Microbiol.">
        <title>The Global Catalogue of Microorganisms (GCM) 10K type strain sequencing project: providing services to taxonomists for standard genome sequencing and annotation.</title>
        <authorList>
            <consortium name="The Broad Institute Genomics Platform"/>
            <consortium name="The Broad Institute Genome Sequencing Center for Infectious Disease"/>
            <person name="Wu L."/>
            <person name="Ma J."/>
        </authorList>
    </citation>
    <scope>NUCLEOTIDE SEQUENCE [LARGE SCALE GENOMIC DNA]</scope>
    <source>
        <strain evidence="10">JCM 17927</strain>
    </source>
</reference>
<feature type="transmembrane region" description="Helical" evidence="6">
    <location>
        <begin position="675"/>
        <end position="695"/>
    </location>
</feature>
<name>A0ABP8MCJ2_9BACT</name>
<dbReference type="Proteomes" id="UP001501175">
    <property type="component" value="Unassembled WGS sequence"/>
</dbReference>
<evidence type="ECO:0000256" key="1">
    <source>
        <dbReference type="ARBA" id="ARBA00004651"/>
    </source>
</evidence>
<evidence type="ECO:0000256" key="4">
    <source>
        <dbReference type="ARBA" id="ARBA00022989"/>
    </source>
</evidence>
<accession>A0ABP8MCJ2</accession>
<evidence type="ECO:0000256" key="2">
    <source>
        <dbReference type="ARBA" id="ARBA00022475"/>
    </source>
</evidence>
<feature type="transmembrane region" description="Helical" evidence="6">
    <location>
        <begin position="336"/>
        <end position="365"/>
    </location>
</feature>
<feature type="domain" description="ABC3 transporter permease C-terminal" evidence="7">
    <location>
        <begin position="294"/>
        <end position="407"/>
    </location>
</feature>
<feature type="transmembrane region" description="Helical" evidence="6">
    <location>
        <begin position="20"/>
        <end position="41"/>
    </location>
</feature>
<proteinExistence type="predicted"/>
<protein>
    <submittedName>
        <fullName evidence="9">ABC transporter permease</fullName>
    </submittedName>
</protein>
<dbReference type="PANTHER" id="PTHR30572:SF18">
    <property type="entry name" value="ABC-TYPE MACROLIDE FAMILY EXPORT SYSTEM PERMEASE COMPONENT 2"/>
    <property type="match status" value="1"/>
</dbReference>
<evidence type="ECO:0000259" key="8">
    <source>
        <dbReference type="Pfam" id="PF12704"/>
    </source>
</evidence>
<dbReference type="RefSeq" id="WP_345239808.1">
    <property type="nucleotide sequence ID" value="NZ_BAABHD010000003.1"/>
</dbReference>
<gene>
    <name evidence="9" type="ORF">GCM10023189_02440</name>
</gene>
<feature type="transmembrane region" description="Helical" evidence="6">
    <location>
        <begin position="758"/>
        <end position="781"/>
    </location>
</feature>
<dbReference type="InterPro" id="IPR025857">
    <property type="entry name" value="MacB_PCD"/>
</dbReference>
<keyword evidence="3 6" id="KW-0812">Transmembrane</keyword>
<feature type="transmembrane region" description="Helical" evidence="6">
    <location>
        <begin position="430"/>
        <end position="450"/>
    </location>
</feature>
<keyword evidence="10" id="KW-1185">Reference proteome</keyword>
<comment type="caution">
    <text evidence="9">The sequence shown here is derived from an EMBL/GenBank/DDBJ whole genome shotgun (WGS) entry which is preliminary data.</text>
</comment>
<dbReference type="EMBL" id="BAABHD010000003">
    <property type="protein sequence ID" value="GAA4446861.1"/>
    <property type="molecule type" value="Genomic_DNA"/>
</dbReference>
<feature type="transmembrane region" description="Helical" evidence="6">
    <location>
        <begin position="727"/>
        <end position="746"/>
    </location>
</feature>
<comment type="subcellular location">
    <subcellularLocation>
        <location evidence="1">Cell membrane</location>
        <topology evidence="1">Multi-pass membrane protein</topology>
    </subcellularLocation>
</comment>
<keyword evidence="5 6" id="KW-0472">Membrane</keyword>